<proteinExistence type="predicted"/>
<dbReference type="EMBL" id="NMUH01006444">
    <property type="protein sequence ID" value="MQM15276.1"/>
    <property type="molecule type" value="Genomic_DNA"/>
</dbReference>
<evidence type="ECO:0000313" key="3">
    <source>
        <dbReference type="Proteomes" id="UP000652761"/>
    </source>
</evidence>
<sequence>MMAWATMRGGRHDKYEQQAGPAAAPPPSPIPVGAERCAERRHCCCAFSGYSSATEREAKQGGAEPELISRSEQHAVAVSAAVCLLQQQAEYFRQLLKPVT</sequence>
<gene>
    <name evidence="2" type="ORF">Taro_048219</name>
</gene>
<dbReference type="Proteomes" id="UP000652761">
    <property type="component" value="Unassembled WGS sequence"/>
</dbReference>
<comment type="caution">
    <text evidence="2">The sequence shown here is derived from an EMBL/GenBank/DDBJ whole genome shotgun (WGS) entry which is preliminary data.</text>
</comment>
<organism evidence="2 3">
    <name type="scientific">Colocasia esculenta</name>
    <name type="common">Wild taro</name>
    <name type="synonym">Arum esculentum</name>
    <dbReference type="NCBI Taxonomy" id="4460"/>
    <lineage>
        <taxon>Eukaryota</taxon>
        <taxon>Viridiplantae</taxon>
        <taxon>Streptophyta</taxon>
        <taxon>Embryophyta</taxon>
        <taxon>Tracheophyta</taxon>
        <taxon>Spermatophyta</taxon>
        <taxon>Magnoliopsida</taxon>
        <taxon>Liliopsida</taxon>
        <taxon>Araceae</taxon>
        <taxon>Aroideae</taxon>
        <taxon>Colocasieae</taxon>
        <taxon>Colocasia</taxon>
    </lineage>
</organism>
<evidence type="ECO:0000313" key="2">
    <source>
        <dbReference type="EMBL" id="MQM15276.1"/>
    </source>
</evidence>
<feature type="region of interest" description="Disordered" evidence="1">
    <location>
        <begin position="1"/>
        <end position="31"/>
    </location>
</feature>
<name>A0A843X2F6_COLES</name>
<accession>A0A843X2F6</accession>
<evidence type="ECO:0000256" key="1">
    <source>
        <dbReference type="SAM" id="MobiDB-lite"/>
    </source>
</evidence>
<keyword evidence="3" id="KW-1185">Reference proteome</keyword>
<reference evidence="2" key="1">
    <citation type="submission" date="2017-07" db="EMBL/GenBank/DDBJ databases">
        <title>Taro Niue Genome Assembly and Annotation.</title>
        <authorList>
            <person name="Atibalentja N."/>
            <person name="Keating K."/>
            <person name="Fields C.J."/>
        </authorList>
    </citation>
    <scope>NUCLEOTIDE SEQUENCE</scope>
    <source>
        <strain evidence="2">Niue_2</strain>
        <tissue evidence="2">Leaf</tissue>
    </source>
</reference>
<protein>
    <submittedName>
        <fullName evidence="2">Uncharacterized protein</fullName>
    </submittedName>
</protein>
<dbReference type="AlphaFoldDB" id="A0A843X2F6"/>